<name>A0A090V4E1_PSEVU</name>
<sequence>MPIPSPTSTVYRVDFRAPDIIFQQGFQPRGNNMNIIDHLSGRSTYGQHASFTHNSGLISTAGIRNAAIRIGYSNAQAWQMHNTGTPPTMYLYEIRGTDNMYNARAPMENYMEMYAGNTGQYRFWASRIANDAETEEWVAAGAIEPEQISRAYSLTFAARGEVPTVSEAPVATNSAFVQTGSTTSAEVYPVADGDNVTPWYMPGGRLMQRIPTAFACCFTSNEDLNKKANLNASEMICDGFKPIELESVKYDHYIKLINHHDEL</sequence>
<proteinExistence type="predicted"/>
<dbReference type="AlphaFoldDB" id="A0A090V4E1"/>
<organism evidence="1 2">
    <name type="scientific">Pseudescherichia vulneris NBRC 102420</name>
    <dbReference type="NCBI Taxonomy" id="1115515"/>
    <lineage>
        <taxon>Bacteria</taxon>
        <taxon>Pseudomonadati</taxon>
        <taxon>Pseudomonadota</taxon>
        <taxon>Gammaproteobacteria</taxon>
        <taxon>Enterobacterales</taxon>
        <taxon>Enterobacteriaceae</taxon>
        <taxon>Pseudescherichia</taxon>
    </lineage>
</organism>
<dbReference type="eggNOG" id="COG0520">
    <property type="taxonomic scope" value="Bacteria"/>
</dbReference>
<protein>
    <submittedName>
        <fullName evidence="1">Uncharacterized protein</fullName>
    </submittedName>
</protein>
<accession>A0A090V4E1</accession>
<evidence type="ECO:0000313" key="2">
    <source>
        <dbReference type="Proteomes" id="UP000029462"/>
    </source>
</evidence>
<dbReference type="InterPro" id="IPR003898">
    <property type="entry name" value="Borpert_toxA"/>
</dbReference>
<evidence type="ECO:0000313" key="1">
    <source>
        <dbReference type="EMBL" id="GAL59770.1"/>
    </source>
</evidence>
<dbReference type="RefSeq" id="WP_072015292.1">
    <property type="nucleotide sequence ID" value="NZ_BBMZ01000022.1"/>
</dbReference>
<dbReference type="STRING" id="1115515.EV102420_22_00910"/>
<gene>
    <name evidence="1" type="ORF">EV102420_22_00910</name>
</gene>
<dbReference type="SUPFAM" id="SSF56399">
    <property type="entry name" value="ADP-ribosylation"/>
    <property type="match status" value="1"/>
</dbReference>
<dbReference type="GO" id="GO:0003950">
    <property type="term" value="F:NAD+ poly-ADP-ribosyltransferase activity"/>
    <property type="evidence" value="ECO:0007669"/>
    <property type="project" value="InterPro"/>
</dbReference>
<reference evidence="1 2" key="1">
    <citation type="submission" date="2014-09" db="EMBL/GenBank/DDBJ databases">
        <title>Whole genome shotgun sequence of Escherichia vulneris NBRC 102420.</title>
        <authorList>
            <person name="Yoshida Y."/>
            <person name="Hosoyama A."/>
            <person name="Tsuchikane K."/>
            <person name="Ohji S."/>
            <person name="Ichikawa N."/>
            <person name="Kimura A."/>
            <person name="Yamazoe A."/>
            <person name="Ezaki T."/>
            <person name="Fujita N."/>
        </authorList>
    </citation>
    <scope>NUCLEOTIDE SEQUENCE [LARGE SCALE GENOMIC DNA]</scope>
    <source>
        <strain evidence="1 2">NBRC 102420</strain>
    </source>
</reference>
<dbReference type="GO" id="GO:0005576">
    <property type="term" value="C:extracellular region"/>
    <property type="evidence" value="ECO:0007669"/>
    <property type="project" value="InterPro"/>
</dbReference>
<dbReference type="Proteomes" id="UP000029462">
    <property type="component" value="Unassembled WGS sequence"/>
</dbReference>
<comment type="caution">
    <text evidence="1">The sequence shown here is derived from an EMBL/GenBank/DDBJ whole genome shotgun (WGS) entry which is preliminary data.</text>
</comment>
<keyword evidence="2" id="KW-1185">Reference proteome</keyword>
<dbReference type="Gene3D" id="3.90.210.10">
    <property type="entry name" value="Heat-Labile Enterotoxin, subunit A"/>
    <property type="match status" value="1"/>
</dbReference>
<dbReference type="Pfam" id="PF02917">
    <property type="entry name" value="Pertussis_S1"/>
    <property type="match status" value="1"/>
</dbReference>
<dbReference type="OrthoDB" id="6446522at2"/>
<dbReference type="EMBL" id="BBMZ01000022">
    <property type="protein sequence ID" value="GAL59770.1"/>
    <property type="molecule type" value="Genomic_DNA"/>
</dbReference>